<dbReference type="InterPro" id="IPR011006">
    <property type="entry name" value="CheY-like_superfamily"/>
</dbReference>
<dbReference type="InterPro" id="IPR016032">
    <property type="entry name" value="Sig_transdc_resp-reg_C-effctor"/>
</dbReference>
<evidence type="ECO:0000256" key="4">
    <source>
        <dbReference type="ARBA" id="ARBA00023163"/>
    </source>
</evidence>
<evidence type="ECO:0000259" key="7">
    <source>
        <dbReference type="PROSITE" id="PS50110"/>
    </source>
</evidence>
<name>A0ABU8NSK1_9SPHI</name>
<gene>
    <name evidence="8" type="ORF">WAE58_22530</name>
</gene>
<dbReference type="Proteomes" id="UP001378956">
    <property type="component" value="Unassembled WGS sequence"/>
</dbReference>
<feature type="modified residue" description="4-aspartylphosphate" evidence="5">
    <location>
        <position position="57"/>
    </location>
</feature>
<reference evidence="8 9" key="1">
    <citation type="submission" date="2024-03" db="EMBL/GenBank/DDBJ databases">
        <title>Sequence of Lycoming College Course Isolates.</title>
        <authorList>
            <person name="Plotts O."/>
            <person name="Newman J."/>
        </authorList>
    </citation>
    <scope>NUCLEOTIDE SEQUENCE [LARGE SCALE GENOMIC DNA]</scope>
    <source>
        <strain evidence="8 9">CJB-3</strain>
    </source>
</reference>
<dbReference type="PROSITE" id="PS50110">
    <property type="entry name" value="RESPONSE_REGULATORY"/>
    <property type="match status" value="1"/>
</dbReference>
<keyword evidence="1 5" id="KW-0597">Phosphoprotein</keyword>
<organism evidence="8 9">
    <name type="scientific">Pedobacter panaciterrae</name>
    <dbReference type="NCBI Taxonomy" id="363849"/>
    <lineage>
        <taxon>Bacteria</taxon>
        <taxon>Pseudomonadati</taxon>
        <taxon>Bacteroidota</taxon>
        <taxon>Sphingobacteriia</taxon>
        <taxon>Sphingobacteriales</taxon>
        <taxon>Sphingobacteriaceae</taxon>
        <taxon>Pedobacter</taxon>
    </lineage>
</organism>
<dbReference type="Pfam" id="PF00196">
    <property type="entry name" value="GerE"/>
    <property type="match status" value="1"/>
</dbReference>
<dbReference type="InterPro" id="IPR058245">
    <property type="entry name" value="NreC/VraR/RcsB-like_REC"/>
</dbReference>
<accession>A0ABU8NSK1</accession>
<dbReference type="Pfam" id="PF00072">
    <property type="entry name" value="Response_reg"/>
    <property type="match status" value="1"/>
</dbReference>
<comment type="caution">
    <text evidence="8">The sequence shown here is derived from an EMBL/GenBank/DDBJ whole genome shotgun (WGS) entry which is preliminary data.</text>
</comment>
<dbReference type="Gene3D" id="3.40.50.2300">
    <property type="match status" value="1"/>
</dbReference>
<dbReference type="PROSITE" id="PS50043">
    <property type="entry name" value="HTH_LUXR_2"/>
    <property type="match status" value="1"/>
</dbReference>
<dbReference type="PANTHER" id="PTHR43214">
    <property type="entry name" value="TWO-COMPONENT RESPONSE REGULATOR"/>
    <property type="match status" value="1"/>
</dbReference>
<dbReference type="InterPro" id="IPR039420">
    <property type="entry name" value="WalR-like"/>
</dbReference>
<feature type="domain" description="HTH luxR-type" evidence="6">
    <location>
        <begin position="143"/>
        <end position="208"/>
    </location>
</feature>
<evidence type="ECO:0000256" key="1">
    <source>
        <dbReference type="ARBA" id="ARBA00022553"/>
    </source>
</evidence>
<evidence type="ECO:0000256" key="3">
    <source>
        <dbReference type="ARBA" id="ARBA00023125"/>
    </source>
</evidence>
<dbReference type="EMBL" id="JBBEUB010000010">
    <property type="protein sequence ID" value="MEJ2905240.1"/>
    <property type="molecule type" value="Genomic_DNA"/>
</dbReference>
<dbReference type="SUPFAM" id="SSF46894">
    <property type="entry name" value="C-terminal effector domain of the bipartite response regulators"/>
    <property type="match status" value="1"/>
</dbReference>
<dbReference type="CDD" id="cd06170">
    <property type="entry name" value="LuxR_C_like"/>
    <property type="match status" value="1"/>
</dbReference>
<evidence type="ECO:0000256" key="2">
    <source>
        <dbReference type="ARBA" id="ARBA00023015"/>
    </source>
</evidence>
<evidence type="ECO:0000313" key="8">
    <source>
        <dbReference type="EMBL" id="MEJ2905240.1"/>
    </source>
</evidence>
<dbReference type="InterPro" id="IPR000792">
    <property type="entry name" value="Tscrpt_reg_LuxR_C"/>
</dbReference>
<dbReference type="InterPro" id="IPR001789">
    <property type="entry name" value="Sig_transdc_resp-reg_receiver"/>
</dbReference>
<protein>
    <submittedName>
        <fullName evidence="8">Response regulator transcription factor</fullName>
    </submittedName>
</protein>
<sequence length="214" mass="23476">MNRKISLAIVDDHPIVVQGLQMILTNNSDINVTGCFTSGSDFIEFLKNNEVDIVLLDIMLPDSNGMDVCKEIKSVSPNTCVLALSNHSERSIVMQMLQNGASGYLLKNVSVQELTNCIYEALNGEVAFSKAVKEILARPSANDLKGIPQLTKREKEVLQLIAEGKTTALMAKHLFVSPLTIETHRRNLLQKFEVKNVASLIKIAADQGLLKSIG</sequence>
<evidence type="ECO:0000259" key="6">
    <source>
        <dbReference type="PROSITE" id="PS50043"/>
    </source>
</evidence>
<dbReference type="SMART" id="SM00421">
    <property type="entry name" value="HTH_LUXR"/>
    <property type="match status" value="1"/>
</dbReference>
<keyword evidence="9" id="KW-1185">Reference proteome</keyword>
<dbReference type="CDD" id="cd17535">
    <property type="entry name" value="REC_NarL-like"/>
    <property type="match status" value="1"/>
</dbReference>
<dbReference type="SMART" id="SM00448">
    <property type="entry name" value="REC"/>
    <property type="match status" value="1"/>
</dbReference>
<dbReference type="PRINTS" id="PR00038">
    <property type="entry name" value="HTHLUXR"/>
</dbReference>
<proteinExistence type="predicted"/>
<keyword evidence="4" id="KW-0804">Transcription</keyword>
<evidence type="ECO:0000313" key="9">
    <source>
        <dbReference type="Proteomes" id="UP001378956"/>
    </source>
</evidence>
<feature type="domain" description="Response regulatory" evidence="7">
    <location>
        <begin position="6"/>
        <end position="122"/>
    </location>
</feature>
<keyword evidence="3" id="KW-0238">DNA-binding</keyword>
<evidence type="ECO:0000256" key="5">
    <source>
        <dbReference type="PROSITE-ProRule" id="PRU00169"/>
    </source>
</evidence>
<dbReference type="SUPFAM" id="SSF52172">
    <property type="entry name" value="CheY-like"/>
    <property type="match status" value="1"/>
</dbReference>
<dbReference type="RefSeq" id="WP_337717821.1">
    <property type="nucleotide sequence ID" value="NZ_JBBEUB010000010.1"/>
</dbReference>
<keyword evidence="2" id="KW-0805">Transcription regulation</keyword>
<dbReference type="PANTHER" id="PTHR43214:SF41">
    <property type="entry name" value="NITRATE_NITRITE RESPONSE REGULATOR PROTEIN NARP"/>
    <property type="match status" value="1"/>
</dbReference>